<keyword evidence="1" id="KW-1133">Transmembrane helix</keyword>
<dbReference type="AlphaFoldDB" id="A0A1L3MMD9"/>
<dbReference type="RefSeq" id="WP_072578299.1">
    <property type="nucleotide sequence ID" value="NZ_CP016020.1"/>
</dbReference>
<organism evidence="2 3">
    <name type="scientific">Bacillus weihaiensis</name>
    <dbReference type="NCBI Taxonomy" id="1547283"/>
    <lineage>
        <taxon>Bacteria</taxon>
        <taxon>Bacillati</taxon>
        <taxon>Bacillota</taxon>
        <taxon>Bacilli</taxon>
        <taxon>Bacillales</taxon>
        <taxon>Bacillaceae</taxon>
        <taxon>Bacillus</taxon>
    </lineage>
</organism>
<dbReference type="OrthoDB" id="2905500at2"/>
<proteinExistence type="predicted"/>
<evidence type="ECO:0000313" key="2">
    <source>
        <dbReference type="EMBL" id="APH03509.1"/>
    </source>
</evidence>
<dbReference type="KEGG" id="bwh:A9C19_01365"/>
<sequence length="183" mass="21343">MNVKSENGSLHIKGSKFMYAWMAVFTFSGIFASLFIISEGFSFESKYSLFYIAGGISLLPIFIYLTVWALPGFKPGKVLLTIIPRENGVVKSKNRTVSIKDIRNIDLIRNPLNLINDIVIESFDGRKFKIRTYNLIDELDYEVMIDKYIYPYMTDNAKEVWDRKVNLEVLLEEVKYEREKIER</sequence>
<feature type="transmembrane region" description="Helical" evidence="1">
    <location>
        <begin position="17"/>
        <end position="37"/>
    </location>
</feature>
<evidence type="ECO:0000256" key="1">
    <source>
        <dbReference type="SAM" id="Phobius"/>
    </source>
</evidence>
<accession>A0A1L3MMD9</accession>
<feature type="transmembrane region" description="Helical" evidence="1">
    <location>
        <begin position="49"/>
        <end position="70"/>
    </location>
</feature>
<evidence type="ECO:0008006" key="4">
    <source>
        <dbReference type="Google" id="ProtNLM"/>
    </source>
</evidence>
<protein>
    <recommendedName>
        <fullName evidence="4">YfjD family protein</fullName>
    </recommendedName>
</protein>
<keyword evidence="1" id="KW-0472">Membrane</keyword>
<evidence type="ECO:0000313" key="3">
    <source>
        <dbReference type="Proteomes" id="UP000181936"/>
    </source>
</evidence>
<dbReference type="InterPro" id="IPR035324">
    <property type="entry name" value="DUF5381"/>
</dbReference>
<keyword evidence="1" id="KW-0812">Transmembrane</keyword>
<dbReference type="EMBL" id="CP016020">
    <property type="protein sequence ID" value="APH03509.1"/>
    <property type="molecule type" value="Genomic_DNA"/>
</dbReference>
<reference evidence="2 3" key="1">
    <citation type="journal article" date="2016" name="Sci. Rep.">
        <title>Complete genome sequence and transcriptomic analysis of a novel marine strain Bacillus weihaiensis reveals the mechanism of brown algae degradation.</title>
        <authorList>
            <person name="Zhu Y."/>
            <person name="Chen P."/>
            <person name="Bao Y."/>
            <person name="Men Y."/>
            <person name="Zeng Y."/>
            <person name="Yang J."/>
            <person name="Sun J."/>
            <person name="Sun Y."/>
        </authorList>
    </citation>
    <scope>NUCLEOTIDE SEQUENCE [LARGE SCALE GENOMIC DNA]</scope>
    <source>
        <strain evidence="2 3">Alg07</strain>
    </source>
</reference>
<dbReference type="Pfam" id="PF17353">
    <property type="entry name" value="DUF5381"/>
    <property type="match status" value="1"/>
</dbReference>
<gene>
    <name evidence="2" type="ORF">A9C19_01365</name>
</gene>
<name>A0A1L3MMD9_9BACI</name>
<keyword evidence="3" id="KW-1185">Reference proteome</keyword>
<dbReference type="Proteomes" id="UP000181936">
    <property type="component" value="Chromosome"/>
</dbReference>